<dbReference type="GO" id="GO:0046872">
    <property type="term" value="F:metal ion binding"/>
    <property type="evidence" value="ECO:0007669"/>
    <property type="project" value="UniProtKB-KW"/>
</dbReference>
<dbReference type="RefSeq" id="WP_181387656.1">
    <property type="nucleotide sequence ID" value="NZ_JAGDKB010000005.1"/>
</dbReference>
<dbReference type="FunFam" id="3.30.70.270:FF:000001">
    <property type="entry name" value="Diguanylate cyclase domain protein"/>
    <property type="match status" value="1"/>
</dbReference>
<dbReference type="PROSITE" id="PS50887">
    <property type="entry name" value="GGDEF"/>
    <property type="match status" value="1"/>
</dbReference>
<dbReference type="NCBIfam" id="NF033749">
    <property type="entry name" value="bact_hemeryth"/>
    <property type="match status" value="1"/>
</dbReference>
<dbReference type="GO" id="GO:0043709">
    <property type="term" value="P:cell adhesion involved in single-species biofilm formation"/>
    <property type="evidence" value="ECO:0007669"/>
    <property type="project" value="TreeGrafter"/>
</dbReference>
<protein>
    <recommendedName>
        <fullName evidence="3">diguanylate cyclase</fullName>
        <ecNumber evidence="3">2.7.7.65</ecNumber>
    </recommendedName>
</protein>
<evidence type="ECO:0000256" key="2">
    <source>
        <dbReference type="ARBA" id="ARBA00010587"/>
    </source>
</evidence>
<dbReference type="EMBL" id="KX957969">
    <property type="protein sequence ID" value="APU91094.1"/>
    <property type="molecule type" value="Genomic_DNA"/>
</dbReference>
<dbReference type="NCBIfam" id="TIGR00254">
    <property type="entry name" value="GGDEF"/>
    <property type="match status" value="1"/>
</dbReference>
<evidence type="ECO:0000259" key="6">
    <source>
        <dbReference type="PROSITE" id="PS50887"/>
    </source>
</evidence>
<dbReference type="SMART" id="SM00267">
    <property type="entry name" value="GGDEF"/>
    <property type="match status" value="1"/>
</dbReference>
<dbReference type="Gene3D" id="1.20.120.50">
    <property type="entry name" value="Hemerythrin-like"/>
    <property type="match status" value="1"/>
</dbReference>
<evidence type="ECO:0000256" key="1">
    <source>
        <dbReference type="ARBA" id="ARBA00001946"/>
    </source>
</evidence>
<dbReference type="CDD" id="cd01949">
    <property type="entry name" value="GGDEF"/>
    <property type="match status" value="1"/>
</dbReference>
<dbReference type="CDD" id="cd12107">
    <property type="entry name" value="Hemerythrin"/>
    <property type="match status" value="1"/>
</dbReference>
<dbReference type="GO" id="GO:1902201">
    <property type="term" value="P:negative regulation of bacterial-type flagellum-dependent cell motility"/>
    <property type="evidence" value="ECO:0007669"/>
    <property type="project" value="TreeGrafter"/>
</dbReference>
<dbReference type="InterPro" id="IPR043128">
    <property type="entry name" value="Rev_trsase/Diguanyl_cyclase"/>
</dbReference>
<keyword evidence="5" id="KW-0408">Iron</keyword>
<dbReference type="InterPro" id="IPR012312">
    <property type="entry name" value="Hemerythrin-like"/>
</dbReference>
<evidence type="ECO:0000256" key="4">
    <source>
        <dbReference type="ARBA" id="ARBA00022723"/>
    </source>
</evidence>
<evidence type="ECO:0000256" key="5">
    <source>
        <dbReference type="ARBA" id="ARBA00023004"/>
    </source>
</evidence>
<dbReference type="InterPro" id="IPR029787">
    <property type="entry name" value="Nucleotide_cyclase"/>
</dbReference>
<geneLocation type="plasmid" evidence="7">
    <name>pVAS114</name>
</geneLocation>
<dbReference type="InterPro" id="IPR050469">
    <property type="entry name" value="Diguanylate_Cyclase"/>
</dbReference>
<keyword evidence="7" id="KW-0614">Plasmid</keyword>
<dbReference type="NCBIfam" id="TIGR02481">
    <property type="entry name" value="hemeryth_dom"/>
    <property type="match status" value="1"/>
</dbReference>
<comment type="cofactor">
    <cofactor evidence="1">
        <name>Mg(2+)</name>
        <dbReference type="ChEBI" id="CHEBI:18420"/>
    </cofactor>
</comment>
<dbReference type="InterPro" id="IPR035938">
    <property type="entry name" value="Hemerythrin-like_sf"/>
</dbReference>
<feature type="domain" description="GGDEF" evidence="6">
    <location>
        <begin position="236"/>
        <end position="373"/>
    </location>
</feature>
<proteinExistence type="inferred from homology"/>
<dbReference type="InterPro" id="IPR000160">
    <property type="entry name" value="GGDEF_dom"/>
</dbReference>
<accession>A0A1P8DPQ0</accession>
<dbReference type="PANTHER" id="PTHR45138:SF2">
    <property type="entry name" value="DIGUANYLATE CYCLASE VDCA"/>
    <property type="match status" value="1"/>
</dbReference>
<sequence length="374" mass="42896">MQSKDIVIFQWNQNFETGIELIDNQHKELVSILNQLANTIVNDNKVDIDLAFNKLYAYAEYHFSTEESIWEKYFPDGSFLDSHRSSHASFLPKVNKIRQLDSANSWQEVIEQIIQFLIRWLAFHILDDDKRMSFVVHEMMEGKSFSESKEIADEHMSGSIRILIDTILGMYDELSFQAIELIRERKIRIKVEGELRSANRKLEQLSITDELSGLFNRRYFNKIIPNEIQRAIREKSLISFISIDLDHFKSLNDRLGHPKGDEAIVEASMRISKLCRRAGDFSFRMGGEEFLVVVSGSSSPEILELAERVRGNIETITISSEDIGISHQITTSIGVFSYVPQRGDTVELYLEQVDAALYKAKNSGRNVVVSANGF</sequence>
<organism evidence="7">
    <name type="scientific">Vibrio alginolyticus</name>
    <dbReference type="NCBI Taxonomy" id="663"/>
    <lineage>
        <taxon>Bacteria</taxon>
        <taxon>Pseudomonadati</taxon>
        <taxon>Pseudomonadota</taxon>
        <taxon>Gammaproteobacteria</taxon>
        <taxon>Vibrionales</taxon>
        <taxon>Vibrionaceae</taxon>
        <taxon>Vibrio</taxon>
    </lineage>
</organism>
<dbReference type="Gene3D" id="3.30.70.270">
    <property type="match status" value="1"/>
</dbReference>
<dbReference type="SUPFAM" id="SSF47188">
    <property type="entry name" value="Hemerythrin-like"/>
    <property type="match status" value="1"/>
</dbReference>
<reference evidence="7" key="1">
    <citation type="submission" date="2016-10" db="EMBL/GenBank/DDBJ databases">
        <title>Evolution and Comparative Genomics of Conjugative MDR Plasmids in Vibrio species.</title>
        <authorList>
            <person name="Li R."/>
            <person name="Ye L."/>
            <person name="Wong M.Ho.Yin."/>
            <person name="Zheng Z."/>
            <person name="Chan E.Wai.Chi."/>
            <person name="Chen S."/>
        </authorList>
    </citation>
    <scope>NUCLEOTIDE SEQUENCE</scope>
    <source>
        <plasmid evidence="7">pVAS114</plasmid>
    </source>
</reference>
<dbReference type="SUPFAM" id="SSF55073">
    <property type="entry name" value="Nucleotide cyclase"/>
    <property type="match status" value="1"/>
</dbReference>
<evidence type="ECO:0000313" key="7">
    <source>
        <dbReference type="EMBL" id="APU91094.1"/>
    </source>
</evidence>
<dbReference type="Pfam" id="PF01814">
    <property type="entry name" value="Hemerythrin"/>
    <property type="match status" value="1"/>
</dbReference>
<dbReference type="GO" id="GO:0052621">
    <property type="term" value="F:diguanylate cyclase activity"/>
    <property type="evidence" value="ECO:0007669"/>
    <property type="project" value="UniProtKB-EC"/>
</dbReference>
<keyword evidence="4" id="KW-0479">Metal-binding</keyword>
<dbReference type="GO" id="GO:0005886">
    <property type="term" value="C:plasma membrane"/>
    <property type="evidence" value="ECO:0007669"/>
    <property type="project" value="TreeGrafter"/>
</dbReference>
<dbReference type="Pfam" id="PF00990">
    <property type="entry name" value="GGDEF"/>
    <property type="match status" value="1"/>
</dbReference>
<evidence type="ECO:0000256" key="3">
    <source>
        <dbReference type="ARBA" id="ARBA00012528"/>
    </source>
</evidence>
<comment type="similarity">
    <text evidence="2">Belongs to the hemerythrin family.</text>
</comment>
<dbReference type="EC" id="2.7.7.65" evidence="3"/>
<name>A0A1P8DPQ0_VIBAL</name>
<dbReference type="PANTHER" id="PTHR45138">
    <property type="entry name" value="REGULATORY COMPONENTS OF SENSORY TRANSDUCTION SYSTEM"/>
    <property type="match status" value="1"/>
</dbReference>
<dbReference type="AlphaFoldDB" id="A0A1P8DPQ0"/>
<dbReference type="InterPro" id="IPR012827">
    <property type="entry name" value="Hemerythrin_metal-bd"/>
</dbReference>